<protein>
    <submittedName>
        <fullName evidence="1">Putative histone-lysine N-methyltransferase H3 lysine-9 specific suvh9-like protein</fullName>
    </submittedName>
</protein>
<name>A0A2K3MN78_TRIPR</name>
<sequence length="74" mass="8615">MVYDSIRVMTMVEEDKEVDVHSERINLEVYAMMRCRGLGLNRDNKIIDMIPGVCIGDVFLNRMKLVVRINNKIT</sequence>
<dbReference type="EMBL" id="ASHM01010428">
    <property type="protein sequence ID" value="PNX92261.1"/>
    <property type="molecule type" value="Genomic_DNA"/>
</dbReference>
<organism evidence="1 2">
    <name type="scientific">Trifolium pratense</name>
    <name type="common">Red clover</name>
    <dbReference type="NCBI Taxonomy" id="57577"/>
    <lineage>
        <taxon>Eukaryota</taxon>
        <taxon>Viridiplantae</taxon>
        <taxon>Streptophyta</taxon>
        <taxon>Embryophyta</taxon>
        <taxon>Tracheophyta</taxon>
        <taxon>Spermatophyta</taxon>
        <taxon>Magnoliopsida</taxon>
        <taxon>eudicotyledons</taxon>
        <taxon>Gunneridae</taxon>
        <taxon>Pentapetalae</taxon>
        <taxon>rosids</taxon>
        <taxon>fabids</taxon>
        <taxon>Fabales</taxon>
        <taxon>Fabaceae</taxon>
        <taxon>Papilionoideae</taxon>
        <taxon>50 kb inversion clade</taxon>
        <taxon>NPAAA clade</taxon>
        <taxon>Hologalegina</taxon>
        <taxon>IRL clade</taxon>
        <taxon>Trifolieae</taxon>
        <taxon>Trifolium</taxon>
    </lineage>
</organism>
<dbReference type="STRING" id="57577.A0A2K3MN78"/>
<evidence type="ECO:0000313" key="1">
    <source>
        <dbReference type="EMBL" id="PNX92261.1"/>
    </source>
</evidence>
<dbReference type="GO" id="GO:0008168">
    <property type="term" value="F:methyltransferase activity"/>
    <property type="evidence" value="ECO:0007669"/>
    <property type="project" value="UniProtKB-KW"/>
</dbReference>
<evidence type="ECO:0000313" key="2">
    <source>
        <dbReference type="Proteomes" id="UP000236291"/>
    </source>
</evidence>
<dbReference type="AlphaFoldDB" id="A0A2K3MN78"/>
<keyword evidence="1" id="KW-0808">Transferase</keyword>
<accession>A0A2K3MN78</accession>
<gene>
    <name evidence="1" type="ORF">L195_g015395</name>
</gene>
<reference evidence="1 2" key="2">
    <citation type="journal article" date="2017" name="Front. Plant Sci.">
        <title>Gene Classification and Mining of Molecular Markers Useful in Red Clover (Trifolium pratense) Breeding.</title>
        <authorList>
            <person name="Istvanek J."/>
            <person name="Dluhosova J."/>
            <person name="Dluhos P."/>
            <person name="Patkova L."/>
            <person name="Nedelnik J."/>
            <person name="Repkova J."/>
        </authorList>
    </citation>
    <scope>NUCLEOTIDE SEQUENCE [LARGE SCALE GENOMIC DNA]</scope>
    <source>
        <strain evidence="2">cv. Tatra</strain>
        <tissue evidence="1">Young leaves</tissue>
    </source>
</reference>
<proteinExistence type="predicted"/>
<keyword evidence="1" id="KW-0489">Methyltransferase</keyword>
<dbReference type="Proteomes" id="UP000236291">
    <property type="component" value="Unassembled WGS sequence"/>
</dbReference>
<comment type="caution">
    <text evidence="1">The sequence shown here is derived from an EMBL/GenBank/DDBJ whole genome shotgun (WGS) entry which is preliminary data.</text>
</comment>
<dbReference type="GO" id="GO:0032259">
    <property type="term" value="P:methylation"/>
    <property type="evidence" value="ECO:0007669"/>
    <property type="project" value="UniProtKB-KW"/>
</dbReference>
<reference evidence="1 2" key="1">
    <citation type="journal article" date="2014" name="Am. J. Bot.">
        <title>Genome assembly and annotation for red clover (Trifolium pratense; Fabaceae).</title>
        <authorList>
            <person name="Istvanek J."/>
            <person name="Jaros M."/>
            <person name="Krenek A."/>
            <person name="Repkova J."/>
        </authorList>
    </citation>
    <scope>NUCLEOTIDE SEQUENCE [LARGE SCALE GENOMIC DNA]</scope>
    <source>
        <strain evidence="2">cv. Tatra</strain>
        <tissue evidence="1">Young leaves</tissue>
    </source>
</reference>